<dbReference type="Gene3D" id="1.10.3210.10">
    <property type="entry name" value="Hypothetical protein af1432"/>
    <property type="match status" value="1"/>
</dbReference>
<keyword evidence="1 2" id="KW-0597">Phosphoprotein</keyword>
<dbReference type="PANTHER" id="PTHR44591">
    <property type="entry name" value="STRESS RESPONSE REGULATOR PROTEIN 1"/>
    <property type="match status" value="1"/>
</dbReference>
<evidence type="ECO:0000256" key="1">
    <source>
        <dbReference type="ARBA" id="ARBA00022553"/>
    </source>
</evidence>
<protein>
    <submittedName>
        <fullName evidence="4">Putative response regulator receiver protein</fullName>
    </submittedName>
</protein>
<evidence type="ECO:0000259" key="3">
    <source>
        <dbReference type="PROSITE" id="PS50110"/>
    </source>
</evidence>
<dbReference type="AlphaFoldDB" id="A0A1S7LIB6"/>
<gene>
    <name evidence="4" type="ORF">MAGMO_1401</name>
</gene>
<reference evidence="4" key="1">
    <citation type="submission" date="2015-04" db="EMBL/GenBank/DDBJ databases">
        <authorList>
            <person name="Syromyatnikov M.Y."/>
            <person name="Popov V.N."/>
        </authorList>
    </citation>
    <scope>NUCLEOTIDE SEQUENCE</scope>
    <source>
        <strain evidence="4">MO-1</strain>
    </source>
</reference>
<dbReference type="SUPFAM" id="SSF52172">
    <property type="entry name" value="CheY-like"/>
    <property type="match status" value="1"/>
</dbReference>
<evidence type="ECO:0000313" key="4">
    <source>
        <dbReference type="EMBL" id="CRH05591.1"/>
    </source>
</evidence>
<dbReference type="EMBL" id="LO017727">
    <property type="protein sequence ID" value="CRH05591.1"/>
    <property type="molecule type" value="Genomic_DNA"/>
</dbReference>
<dbReference type="SMART" id="SM00448">
    <property type="entry name" value="REC"/>
    <property type="match status" value="1"/>
</dbReference>
<dbReference type="CDD" id="cd19920">
    <property type="entry name" value="REC_PA4781-like"/>
    <property type="match status" value="1"/>
</dbReference>
<dbReference type="InterPro" id="IPR001789">
    <property type="entry name" value="Sig_transdc_resp-reg_receiver"/>
</dbReference>
<dbReference type="Pfam" id="PF00072">
    <property type="entry name" value="Response_reg"/>
    <property type="match status" value="1"/>
</dbReference>
<dbReference type="PROSITE" id="PS50110">
    <property type="entry name" value="RESPONSE_REGULATORY"/>
    <property type="match status" value="1"/>
</dbReference>
<dbReference type="InterPro" id="IPR011006">
    <property type="entry name" value="CheY-like_superfamily"/>
</dbReference>
<dbReference type="Gene3D" id="3.40.50.2300">
    <property type="match status" value="1"/>
</dbReference>
<sequence>MQETEQKLLLLVDDMPENLDVLSGILRDRYKVKVAINGERALKIAHGDPRPDLILLDVMMPEMDGFEVCRQLKADPATAEIPVIFVTAKTEPVDEKRGFELGAVDYIAKPVNPDIVMVRVHTQLELASKQRENQLLLQENREILDKTLVGSIRAISHLLSWANPPAYMRTVRLRAFMEGMVDELKIRGGWQLNLAATLSQIGCAALPPEEITHYTIGRGVSMKNLNLFKGHPKLGSQALSQVPRLQTVARIVENQFEPIPTKDQYPQDIKKRSLYILGRQILKLLLDFDHALLGKKSNRAIHDIMDEGFHDPLLLEALDRVLSKMEWISCALDPKRIMPGMVLEEAVTLPDQKKTTLARGATLTQDDVAKLMYGFTQAKEFRLVRVKVPFKLDAQGNLPNLLALYEDTCPIDKQTAPPAQPVNLELITPILKELHGLCKEDDLQAREIAVQLQELTTGTELVDAVARIQETVDSYDFPEAAKLVKEMAAPFNITL</sequence>
<dbReference type="PANTHER" id="PTHR44591:SF3">
    <property type="entry name" value="RESPONSE REGULATORY DOMAIN-CONTAINING PROTEIN"/>
    <property type="match status" value="1"/>
</dbReference>
<accession>A0A1S7LIB6</accession>
<feature type="domain" description="Response regulatory" evidence="3">
    <location>
        <begin position="8"/>
        <end position="124"/>
    </location>
</feature>
<dbReference type="GO" id="GO:0000160">
    <property type="term" value="P:phosphorelay signal transduction system"/>
    <property type="evidence" value="ECO:0007669"/>
    <property type="project" value="InterPro"/>
</dbReference>
<dbReference type="Pfam" id="PF13487">
    <property type="entry name" value="HD_5"/>
    <property type="match status" value="1"/>
</dbReference>
<name>A0A1S7LIB6_MAGMO</name>
<dbReference type="InterPro" id="IPR050595">
    <property type="entry name" value="Bact_response_regulator"/>
</dbReference>
<feature type="modified residue" description="4-aspartylphosphate" evidence="2">
    <location>
        <position position="57"/>
    </location>
</feature>
<proteinExistence type="predicted"/>
<organism evidence="4">
    <name type="scientific">Magnetococcus massalia (strain MO-1)</name>
    <dbReference type="NCBI Taxonomy" id="451514"/>
    <lineage>
        <taxon>Bacteria</taxon>
        <taxon>Pseudomonadati</taxon>
        <taxon>Pseudomonadota</taxon>
        <taxon>Magnetococcia</taxon>
        <taxon>Magnetococcales</taxon>
        <taxon>Magnetococcaceae</taxon>
        <taxon>Magnetococcus</taxon>
    </lineage>
</organism>
<evidence type="ECO:0000256" key="2">
    <source>
        <dbReference type="PROSITE-ProRule" id="PRU00169"/>
    </source>
</evidence>